<reference evidence="2" key="1">
    <citation type="submission" date="2020-03" db="EMBL/GenBank/DDBJ databases">
        <title>Draft sequencing of Paenibacilllus sp. S3N08.</title>
        <authorList>
            <person name="Kim D.-U."/>
        </authorList>
    </citation>
    <scope>NUCLEOTIDE SEQUENCE</scope>
    <source>
        <strain evidence="2">S3N08</strain>
    </source>
</reference>
<dbReference type="InterPro" id="IPR012851">
    <property type="entry name" value="Spore_coat_CotF-like"/>
</dbReference>
<dbReference type="RefSeq" id="WP_166149858.1">
    <property type="nucleotide sequence ID" value="NZ_JAAOIW010000004.1"/>
</dbReference>
<sequence length="140" mass="16713">MFNQQQQTQQQQQHMLPEKDMLYTILCELKRTSREYTIAANESNCSNIRQVFNGLLQSTMQMQEEVYQCMKQQNMYNTSSPALRQEMEKQFNQFKREQQETEQFVQARLQRQSVNSQTSVFGYTNTNSNNGNSQYQPYMM</sequence>
<feature type="region of interest" description="Disordered" evidence="1">
    <location>
        <begin position="119"/>
        <end position="140"/>
    </location>
</feature>
<feature type="compositionally biased region" description="Low complexity" evidence="1">
    <location>
        <begin position="122"/>
        <end position="140"/>
    </location>
</feature>
<evidence type="ECO:0000313" key="2">
    <source>
        <dbReference type="EMBL" id="NHN30607.1"/>
    </source>
</evidence>
<dbReference type="InterPro" id="IPR012347">
    <property type="entry name" value="Ferritin-like"/>
</dbReference>
<keyword evidence="2" id="KW-0167">Capsid protein</keyword>
<protein>
    <submittedName>
        <fullName evidence="2">Spore coat protein</fullName>
    </submittedName>
</protein>
<keyword evidence="2" id="KW-0946">Virion</keyword>
<gene>
    <name evidence="2" type="ORF">G9U52_12270</name>
</gene>
<dbReference type="Pfam" id="PF07875">
    <property type="entry name" value="Coat_F"/>
    <property type="match status" value="1"/>
</dbReference>
<comment type="caution">
    <text evidence="2">The sequence shown here is derived from an EMBL/GenBank/DDBJ whole genome shotgun (WGS) entry which is preliminary data.</text>
</comment>
<organism evidence="2 3">
    <name type="scientific">Paenibacillus agricola</name>
    <dbReference type="NCBI Taxonomy" id="2716264"/>
    <lineage>
        <taxon>Bacteria</taxon>
        <taxon>Bacillati</taxon>
        <taxon>Bacillota</taxon>
        <taxon>Bacilli</taxon>
        <taxon>Bacillales</taxon>
        <taxon>Paenibacillaceae</taxon>
        <taxon>Paenibacillus</taxon>
    </lineage>
</organism>
<accession>A0ABX0J2M8</accession>
<keyword evidence="3" id="KW-1185">Reference proteome</keyword>
<name>A0ABX0J2M8_9BACL</name>
<proteinExistence type="predicted"/>
<dbReference type="Proteomes" id="UP001165962">
    <property type="component" value="Unassembled WGS sequence"/>
</dbReference>
<evidence type="ECO:0000256" key="1">
    <source>
        <dbReference type="SAM" id="MobiDB-lite"/>
    </source>
</evidence>
<dbReference type="EMBL" id="JAAOIW010000004">
    <property type="protein sequence ID" value="NHN30607.1"/>
    <property type="molecule type" value="Genomic_DNA"/>
</dbReference>
<evidence type="ECO:0000313" key="3">
    <source>
        <dbReference type="Proteomes" id="UP001165962"/>
    </source>
</evidence>
<dbReference type="Gene3D" id="1.20.1260.10">
    <property type="match status" value="1"/>
</dbReference>